<dbReference type="EMBL" id="HE663493">
    <property type="protein sequence ID" value="CCG08974.1"/>
    <property type="molecule type" value="Genomic_DNA"/>
</dbReference>
<gene>
    <name evidence="1" type="ORF">RSPPHO_02348</name>
</gene>
<evidence type="ECO:0000313" key="2">
    <source>
        <dbReference type="Proteomes" id="UP000033220"/>
    </source>
</evidence>
<evidence type="ECO:0000313" key="1">
    <source>
        <dbReference type="EMBL" id="CCG08974.1"/>
    </source>
</evidence>
<dbReference type="NCBIfam" id="TIGR01725">
    <property type="entry name" value="phge_HK97_gp10"/>
    <property type="match status" value="1"/>
</dbReference>
<accession>H6SLV9</accession>
<evidence type="ECO:0008006" key="3">
    <source>
        <dbReference type="Google" id="ProtNLM"/>
    </source>
</evidence>
<protein>
    <recommendedName>
        <fullName evidence="3">Phage protein, HK97 gp10 family</fullName>
    </recommendedName>
</protein>
<dbReference type="InterPro" id="IPR010064">
    <property type="entry name" value="HK97-gp10_tail"/>
</dbReference>
<reference evidence="1 2" key="1">
    <citation type="submission" date="2012-02" db="EMBL/GenBank/DDBJ databases">
        <title>Shotgun genome sequence of Phaeospirillum photometricum DSM 122.</title>
        <authorList>
            <person name="Duquesne K."/>
            <person name="Sturgis J."/>
        </authorList>
    </citation>
    <scope>NUCLEOTIDE SEQUENCE [LARGE SCALE GENOMIC DNA]</scope>
    <source>
        <strain evidence="2">DSM122</strain>
    </source>
</reference>
<dbReference type="KEGG" id="rpm:RSPPHO_02348"/>
<keyword evidence="2" id="KW-1185">Reference proteome</keyword>
<proteinExistence type="predicted"/>
<name>H6SLV9_PARPM</name>
<organism evidence="1 2">
    <name type="scientific">Pararhodospirillum photometricum DSM 122</name>
    <dbReference type="NCBI Taxonomy" id="1150469"/>
    <lineage>
        <taxon>Bacteria</taxon>
        <taxon>Pseudomonadati</taxon>
        <taxon>Pseudomonadota</taxon>
        <taxon>Alphaproteobacteria</taxon>
        <taxon>Rhodospirillales</taxon>
        <taxon>Rhodospirillaceae</taxon>
        <taxon>Pararhodospirillum</taxon>
    </lineage>
</organism>
<dbReference type="Pfam" id="PF04883">
    <property type="entry name" value="HK97-gp10_like"/>
    <property type="match status" value="1"/>
</dbReference>
<dbReference type="Proteomes" id="UP000033220">
    <property type="component" value="Chromosome DSM 122"/>
</dbReference>
<dbReference type="AlphaFoldDB" id="H6SLV9"/>
<sequence>MLRPGAGSVGRWWWSWAFPHCRPASSKENVMSIKSRRAYASLPKVRKILRELPDELTKALKTTFAEGAEEMAQQATANVVEAGLIDSGELVRSMKAKTSRDGLTAKVGIVGQRDNKLVWYGHFHEFGTRGCPEKNIPPLPAQHFLGRAFDQTKQRFGQKIADEVDRALDRASQGKK</sequence>
<dbReference type="HOGENOM" id="CLU_1524008_0_0_5"/>